<name>A0A6A6S176_9PLEO</name>
<dbReference type="EMBL" id="MU006783">
    <property type="protein sequence ID" value="KAF2641097.1"/>
    <property type="molecule type" value="Genomic_DNA"/>
</dbReference>
<evidence type="ECO:0000313" key="2">
    <source>
        <dbReference type="Proteomes" id="UP000799753"/>
    </source>
</evidence>
<reference evidence="1" key="1">
    <citation type="journal article" date="2020" name="Stud. Mycol.">
        <title>101 Dothideomycetes genomes: a test case for predicting lifestyles and emergence of pathogens.</title>
        <authorList>
            <person name="Haridas S."/>
            <person name="Albert R."/>
            <person name="Binder M."/>
            <person name="Bloem J."/>
            <person name="Labutti K."/>
            <person name="Salamov A."/>
            <person name="Andreopoulos B."/>
            <person name="Baker S."/>
            <person name="Barry K."/>
            <person name="Bills G."/>
            <person name="Bluhm B."/>
            <person name="Cannon C."/>
            <person name="Castanera R."/>
            <person name="Culley D."/>
            <person name="Daum C."/>
            <person name="Ezra D."/>
            <person name="Gonzalez J."/>
            <person name="Henrissat B."/>
            <person name="Kuo A."/>
            <person name="Liang C."/>
            <person name="Lipzen A."/>
            <person name="Lutzoni F."/>
            <person name="Magnuson J."/>
            <person name="Mondo S."/>
            <person name="Nolan M."/>
            <person name="Ohm R."/>
            <person name="Pangilinan J."/>
            <person name="Park H.-J."/>
            <person name="Ramirez L."/>
            <person name="Alfaro M."/>
            <person name="Sun H."/>
            <person name="Tritt A."/>
            <person name="Yoshinaga Y."/>
            <person name="Zwiers L.-H."/>
            <person name="Turgeon B."/>
            <person name="Goodwin S."/>
            <person name="Spatafora J."/>
            <person name="Crous P."/>
            <person name="Grigoriev I."/>
        </authorList>
    </citation>
    <scope>NUCLEOTIDE SEQUENCE</scope>
    <source>
        <strain evidence="1">CBS 473.64</strain>
    </source>
</reference>
<proteinExistence type="predicted"/>
<keyword evidence="2" id="KW-1185">Reference proteome</keyword>
<gene>
    <name evidence="1" type="ORF">P280DRAFT_302439</name>
</gene>
<dbReference type="Proteomes" id="UP000799753">
    <property type="component" value="Unassembled WGS sequence"/>
</dbReference>
<evidence type="ECO:0000313" key="1">
    <source>
        <dbReference type="EMBL" id="KAF2641097.1"/>
    </source>
</evidence>
<dbReference type="AlphaFoldDB" id="A0A6A6S176"/>
<sequence length="134" mass="14591">MEKYPADCSKRDELVVRHLLQCCCQSTIRQATDPKDYVYGYAALFDSAIVPDYSAAKTTASTYCDLAEKILLLSGNTIVAFLDYAGLGYAWDIPSGLPSWAPNLSGTSGTHFETEACPRSALYRPPPTIVRATA</sequence>
<organism evidence="1 2">
    <name type="scientific">Massarina eburnea CBS 473.64</name>
    <dbReference type="NCBI Taxonomy" id="1395130"/>
    <lineage>
        <taxon>Eukaryota</taxon>
        <taxon>Fungi</taxon>
        <taxon>Dikarya</taxon>
        <taxon>Ascomycota</taxon>
        <taxon>Pezizomycotina</taxon>
        <taxon>Dothideomycetes</taxon>
        <taxon>Pleosporomycetidae</taxon>
        <taxon>Pleosporales</taxon>
        <taxon>Massarineae</taxon>
        <taxon>Massarinaceae</taxon>
        <taxon>Massarina</taxon>
    </lineage>
</organism>
<accession>A0A6A6S176</accession>
<dbReference type="OrthoDB" id="2157530at2759"/>
<protein>
    <submittedName>
        <fullName evidence="1">Uncharacterized protein</fullName>
    </submittedName>
</protein>